<evidence type="ECO:0000256" key="5">
    <source>
        <dbReference type="PROSITE-ProRule" id="PRU01091"/>
    </source>
</evidence>
<dbReference type="InterPro" id="IPR001867">
    <property type="entry name" value="OmpR/PhoB-type_DNA-bd"/>
</dbReference>
<feature type="DNA-binding region" description="OmpR/PhoB-type" evidence="5">
    <location>
        <begin position="138"/>
        <end position="238"/>
    </location>
</feature>
<dbReference type="Pfam" id="PF00486">
    <property type="entry name" value="Trans_reg_C"/>
    <property type="match status" value="1"/>
</dbReference>
<dbReference type="SUPFAM" id="SSF52172">
    <property type="entry name" value="CheY-like"/>
    <property type="match status" value="1"/>
</dbReference>
<keyword evidence="9" id="KW-1185">Reference proteome</keyword>
<dbReference type="SMART" id="SM00448">
    <property type="entry name" value="REC"/>
    <property type="match status" value="1"/>
</dbReference>
<dbReference type="CDD" id="cd00383">
    <property type="entry name" value="trans_reg_C"/>
    <property type="match status" value="1"/>
</dbReference>
<dbReference type="AlphaFoldDB" id="A0A845VAM4"/>
<evidence type="ECO:0000256" key="4">
    <source>
        <dbReference type="PROSITE-ProRule" id="PRU00169"/>
    </source>
</evidence>
<dbReference type="PANTHER" id="PTHR48111">
    <property type="entry name" value="REGULATOR OF RPOS"/>
    <property type="match status" value="1"/>
</dbReference>
<dbReference type="InterPro" id="IPR011006">
    <property type="entry name" value="CheY-like_superfamily"/>
</dbReference>
<dbReference type="PROSITE" id="PS51755">
    <property type="entry name" value="OMPR_PHOB"/>
    <property type="match status" value="1"/>
</dbReference>
<dbReference type="CDD" id="cd17574">
    <property type="entry name" value="REC_OmpR"/>
    <property type="match status" value="1"/>
</dbReference>
<keyword evidence="2" id="KW-0902">Two-component regulatory system</keyword>
<dbReference type="Pfam" id="PF00072">
    <property type="entry name" value="Response_reg"/>
    <property type="match status" value="1"/>
</dbReference>
<dbReference type="PROSITE" id="PS50110">
    <property type="entry name" value="RESPONSE_REGULATORY"/>
    <property type="match status" value="1"/>
</dbReference>
<evidence type="ECO:0000256" key="3">
    <source>
        <dbReference type="ARBA" id="ARBA00023125"/>
    </source>
</evidence>
<reference evidence="8 9" key="1">
    <citation type="submission" date="2020-02" db="EMBL/GenBank/DDBJ databases">
        <authorList>
            <person name="Zhang X.-Y."/>
        </authorList>
    </citation>
    <scope>NUCLEOTIDE SEQUENCE [LARGE SCALE GENOMIC DNA]</scope>
    <source>
        <strain evidence="8 9">C33</strain>
    </source>
</reference>
<proteinExistence type="predicted"/>
<dbReference type="InterPro" id="IPR001789">
    <property type="entry name" value="Sig_transdc_resp-reg_receiver"/>
</dbReference>
<dbReference type="GO" id="GO:0005829">
    <property type="term" value="C:cytosol"/>
    <property type="evidence" value="ECO:0007669"/>
    <property type="project" value="TreeGrafter"/>
</dbReference>
<dbReference type="InterPro" id="IPR039420">
    <property type="entry name" value="WalR-like"/>
</dbReference>
<feature type="domain" description="OmpR/PhoB-type" evidence="7">
    <location>
        <begin position="138"/>
        <end position="238"/>
    </location>
</feature>
<dbReference type="GO" id="GO:0000976">
    <property type="term" value="F:transcription cis-regulatory region binding"/>
    <property type="evidence" value="ECO:0007669"/>
    <property type="project" value="TreeGrafter"/>
</dbReference>
<dbReference type="GO" id="GO:0006355">
    <property type="term" value="P:regulation of DNA-templated transcription"/>
    <property type="evidence" value="ECO:0007669"/>
    <property type="project" value="InterPro"/>
</dbReference>
<accession>A0A845VAM4</accession>
<keyword evidence="3 5" id="KW-0238">DNA-binding</keyword>
<dbReference type="Gene3D" id="3.40.50.2300">
    <property type="match status" value="1"/>
</dbReference>
<evidence type="ECO:0000256" key="1">
    <source>
        <dbReference type="ARBA" id="ARBA00022553"/>
    </source>
</evidence>
<dbReference type="Gene3D" id="1.10.10.10">
    <property type="entry name" value="Winged helix-like DNA-binding domain superfamily/Winged helix DNA-binding domain"/>
    <property type="match status" value="1"/>
</dbReference>
<comment type="caution">
    <text evidence="8">The sequence shown here is derived from an EMBL/GenBank/DDBJ whole genome shotgun (WGS) entry which is preliminary data.</text>
</comment>
<dbReference type="EMBL" id="JAAGSC010000044">
    <property type="protein sequence ID" value="NDY96945.1"/>
    <property type="molecule type" value="Genomic_DNA"/>
</dbReference>
<protein>
    <submittedName>
        <fullName evidence="8">Response regulator transcription factor</fullName>
    </submittedName>
</protein>
<evidence type="ECO:0000259" key="6">
    <source>
        <dbReference type="PROSITE" id="PS50110"/>
    </source>
</evidence>
<dbReference type="GO" id="GO:0000156">
    <property type="term" value="F:phosphorelay response regulator activity"/>
    <property type="evidence" value="ECO:0007669"/>
    <property type="project" value="TreeGrafter"/>
</dbReference>
<dbReference type="SMART" id="SM00862">
    <property type="entry name" value="Trans_reg_C"/>
    <property type="match status" value="1"/>
</dbReference>
<dbReference type="GO" id="GO:0032993">
    <property type="term" value="C:protein-DNA complex"/>
    <property type="evidence" value="ECO:0007669"/>
    <property type="project" value="TreeGrafter"/>
</dbReference>
<evidence type="ECO:0000313" key="9">
    <source>
        <dbReference type="Proteomes" id="UP000484885"/>
    </source>
</evidence>
<organism evidence="8 9">
    <name type="scientific">Wenzhouxiangella limi</name>
    <dbReference type="NCBI Taxonomy" id="2707351"/>
    <lineage>
        <taxon>Bacteria</taxon>
        <taxon>Pseudomonadati</taxon>
        <taxon>Pseudomonadota</taxon>
        <taxon>Gammaproteobacteria</taxon>
        <taxon>Chromatiales</taxon>
        <taxon>Wenzhouxiangellaceae</taxon>
        <taxon>Wenzhouxiangella</taxon>
    </lineage>
</organism>
<name>A0A845VAM4_9GAMM</name>
<keyword evidence="1 4" id="KW-0597">Phosphoprotein</keyword>
<gene>
    <name evidence="8" type="ORF">G3I74_14525</name>
</gene>
<dbReference type="PANTHER" id="PTHR48111:SF40">
    <property type="entry name" value="PHOSPHATE REGULON TRANSCRIPTIONAL REGULATORY PROTEIN PHOB"/>
    <property type="match status" value="1"/>
</dbReference>
<dbReference type="InterPro" id="IPR036388">
    <property type="entry name" value="WH-like_DNA-bd_sf"/>
</dbReference>
<dbReference type="Gene3D" id="6.10.250.690">
    <property type="match status" value="1"/>
</dbReference>
<dbReference type="Proteomes" id="UP000484885">
    <property type="component" value="Unassembled WGS sequence"/>
</dbReference>
<feature type="domain" description="Response regulatory" evidence="6">
    <location>
        <begin position="16"/>
        <end position="131"/>
    </location>
</feature>
<evidence type="ECO:0000313" key="8">
    <source>
        <dbReference type="EMBL" id="NDY96945.1"/>
    </source>
</evidence>
<evidence type="ECO:0000256" key="2">
    <source>
        <dbReference type="ARBA" id="ARBA00023012"/>
    </source>
</evidence>
<feature type="modified residue" description="4-aspartylphosphate" evidence="4">
    <location>
        <position position="65"/>
    </location>
</feature>
<evidence type="ECO:0000259" key="7">
    <source>
        <dbReference type="PROSITE" id="PS51755"/>
    </source>
</evidence>
<sequence>MTEPIETMTDKIQDWVIGVIDDDPVNAALLEAMLTRAGYTGLAFHSTAEFRRRSGPDSVDLILLDWDMPDENGLEFLRAIREHDHVTTPVIFVTHFDRDEQVALGLNSGADDYVTKPVEATVLIARIESVMRRLHPHKGTLEHWPPFEFDLRQRQIRIDGTPCRATNREFELMLFMFRRNGRVLSRESLLTHVWRLNGNVETRSIDTHVSRLRKTFGLDGSSGWQLEGVYQKGYCLRRITDPKDSEA</sequence>